<protein>
    <submittedName>
        <fullName evidence="1">Uncharacterized protein</fullName>
    </submittedName>
</protein>
<name>A0A0E9SQU9_ANGAN</name>
<reference evidence="1" key="2">
    <citation type="journal article" date="2015" name="Fish Shellfish Immunol.">
        <title>Early steps in the European eel (Anguilla anguilla)-Vibrio vulnificus interaction in the gills: Role of the RtxA13 toxin.</title>
        <authorList>
            <person name="Callol A."/>
            <person name="Pajuelo D."/>
            <person name="Ebbesson L."/>
            <person name="Teles M."/>
            <person name="MacKenzie S."/>
            <person name="Amaro C."/>
        </authorList>
    </citation>
    <scope>NUCLEOTIDE SEQUENCE</scope>
</reference>
<evidence type="ECO:0000313" key="1">
    <source>
        <dbReference type="EMBL" id="JAH43045.1"/>
    </source>
</evidence>
<proteinExistence type="predicted"/>
<organism evidence="1">
    <name type="scientific">Anguilla anguilla</name>
    <name type="common">European freshwater eel</name>
    <name type="synonym">Muraena anguilla</name>
    <dbReference type="NCBI Taxonomy" id="7936"/>
    <lineage>
        <taxon>Eukaryota</taxon>
        <taxon>Metazoa</taxon>
        <taxon>Chordata</taxon>
        <taxon>Craniata</taxon>
        <taxon>Vertebrata</taxon>
        <taxon>Euteleostomi</taxon>
        <taxon>Actinopterygii</taxon>
        <taxon>Neopterygii</taxon>
        <taxon>Teleostei</taxon>
        <taxon>Anguilliformes</taxon>
        <taxon>Anguillidae</taxon>
        <taxon>Anguilla</taxon>
    </lineage>
</organism>
<sequence length="27" mass="3237">MFSIISLNICFTRHTIIKDRTFNKVTH</sequence>
<dbReference type="AlphaFoldDB" id="A0A0E9SQU9"/>
<reference evidence="1" key="1">
    <citation type="submission" date="2014-11" db="EMBL/GenBank/DDBJ databases">
        <authorList>
            <person name="Amaro Gonzalez C."/>
        </authorList>
    </citation>
    <scope>NUCLEOTIDE SEQUENCE</scope>
</reference>
<dbReference type="EMBL" id="GBXM01065532">
    <property type="protein sequence ID" value="JAH43045.1"/>
    <property type="molecule type" value="Transcribed_RNA"/>
</dbReference>
<accession>A0A0E9SQU9</accession>